<keyword evidence="1" id="KW-1133">Transmembrane helix</keyword>
<dbReference type="InterPro" id="IPR003399">
    <property type="entry name" value="Mce/MlaD"/>
</dbReference>
<sequence>MADYSAPRRSEFMKKYAMETTVGIFLAVGIILIGYMTVKLGHVSLFGDDTYKLSARFTSVSGLRSGSPVNMLGIEIGRVEKLAIDQQDLRAVVEMSIRKDIKIYDDAIASIKTEGLIGDKYLSIDPGGGGDPLQPGGTITETQPALDIENLVSKYAFGEVKKADSTDNTDKK</sequence>
<keyword evidence="1" id="KW-0472">Membrane</keyword>
<protein>
    <submittedName>
        <fullName evidence="3">ABC-type transport system involved in resistance to organic solvents, periplasmic component</fullName>
    </submittedName>
</protein>
<dbReference type="GO" id="GO:0015914">
    <property type="term" value="P:phospholipid transport"/>
    <property type="evidence" value="ECO:0007669"/>
    <property type="project" value="InterPro"/>
</dbReference>
<dbReference type="HOGENOM" id="CLU_107027_1_1_7"/>
<dbReference type="FunCoup" id="Q2LQ52">
    <property type="interactions" value="90"/>
</dbReference>
<dbReference type="Pfam" id="PF02470">
    <property type="entry name" value="MlaD"/>
    <property type="match status" value="1"/>
</dbReference>
<proteinExistence type="predicted"/>
<evidence type="ECO:0000313" key="4">
    <source>
        <dbReference type="Proteomes" id="UP000001933"/>
    </source>
</evidence>
<evidence type="ECO:0000259" key="2">
    <source>
        <dbReference type="Pfam" id="PF02470"/>
    </source>
</evidence>
<reference evidence="3 4" key="1">
    <citation type="journal article" date="2007" name="Proc. Natl. Acad. Sci. U.S.A.">
        <title>The genome of Syntrophus aciditrophicus: life at the thermodynamic limit of microbial growth.</title>
        <authorList>
            <person name="McInerney M.J."/>
            <person name="Rohlin L."/>
            <person name="Mouttaki H."/>
            <person name="Kim U."/>
            <person name="Krupp R.S."/>
            <person name="Rios-Hernandez L."/>
            <person name="Sieber J."/>
            <person name="Struchtemeyer C.G."/>
            <person name="Bhattacharyya A."/>
            <person name="Campbell J.W."/>
            <person name="Gunsalus R.P."/>
        </authorList>
    </citation>
    <scope>NUCLEOTIDE SEQUENCE [LARGE SCALE GENOMIC DNA]</scope>
    <source>
        <strain evidence="3 4">SB</strain>
    </source>
</reference>
<feature type="transmembrane region" description="Helical" evidence="1">
    <location>
        <begin position="21"/>
        <end position="38"/>
    </location>
</feature>
<dbReference type="PANTHER" id="PTHR33371">
    <property type="entry name" value="INTERMEMBRANE PHOSPHOLIPID TRANSPORT SYSTEM BINDING PROTEIN MLAD-RELATED"/>
    <property type="match status" value="1"/>
</dbReference>
<evidence type="ECO:0000256" key="1">
    <source>
        <dbReference type="SAM" id="Phobius"/>
    </source>
</evidence>
<keyword evidence="4" id="KW-1185">Reference proteome</keyword>
<dbReference type="AlphaFoldDB" id="Q2LQ52"/>
<gene>
    <name evidence="3" type="ORF">SYN_01264</name>
</gene>
<organism evidence="3 4">
    <name type="scientific">Syntrophus aciditrophicus (strain SB)</name>
    <dbReference type="NCBI Taxonomy" id="56780"/>
    <lineage>
        <taxon>Bacteria</taxon>
        <taxon>Pseudomonadati</taxon>
        <taxon>Thermodesulfobacteriota</taxon>
        <taxon>Syntrophia</taxon>
        <taxon>Syntrophales</taxon>
        <taxon>Syntrophaceae</taxon>
        <taxon>Syntrophus</taxon>
    </lineage>
</organism>
<keyword evidence="1" id="KW-0812">Transmembrane</keyword>
<dbReference type="Proteomes" id="UP000001933">
    <property type="component" value="Chromosome"/>
</dbReference>
<dbReference type="PANTHER" id="PTHR33371:SF4">
    <property type="entry name" value="INTERMEMBRANE PHOSPHOLIPID TRANSPORT SYSTEM BINDING PROTEIN MLAD"/>
    <property type="match status" value="1"/>
</dbReference>
<name>Q2LQ52_SYNAS</name>
<accession>Q2LQ52</accession>
<feature type="domain" description="Mce/MlaD" evidence="2">
    <location>
        <begin position="50"/>
        <end position="127"/>
    </location>
</feature>
<dbReference type="STRING" id="56780.SYN_01264"/>
<dbReference type="InterPro" id="IPR030970">
    <property type="entry name" value="ABC_MlaD"/>
</dbReference>
<dbReference type="InParanoid" id="Q2LQ52"/>
<evidence type="ECO:0000313" key="3">
    <source>
        <dbReference type="EMBL" id="ABC76139.1"/>
    </source>
</evidence>
<dbReference type="eggNOG" id="COG1463">
    <property type="taxonomic scope" value="Bacteria"/>
</dbReference>
<dbReference type="EMBL" id="CP000252">
    <property type="protein sequence ID" value="ABC76139.1"/>
    <property type="molecule type" value="Genomic_DNA"/>
</dbReference>
<dbReference type="NCBIfam" id="TIGR04430">
    <property type="entry name" value="OM_asym_MlaD"/>
    <property type="match status" value="1"/>
</dbReference>
<dbReference type="KEGG" id="sat:SYN_01264"/>
<dbReference type="InterPro" id="IPR052336">
    <property type="entry name" value="MlaD_Phospholipid_Transporter"/>
</dbReference>